<dbReference type="Proteomes" id="UP001183202">
    <property type="component" value="Unassembled WGS sequence"/>
</dbReference>
<comment type="caution">
    <text evidence="2">The sequence shown here is derived from an EMBL/GenBank/DDBJ whole genome shotgun (WGS) entry which is preliminary data.</text>
</comment>
<evidence type="ECO:0000259" key="1">
    <source>
        <dbReference type="Pfam" id="PF13480"/>
    </source>
</evidence>
<dbReference type="EC" id="2.3.1.-" evidence="2"/>
<keyword evidence="2" id="KW-0808">Transferase</keyword>
<accession>A0ABU2N453</accession>
<dbReference type="PANTHER" id="PTHR36174:SF1">
    <property type="entry name" value="LIPID II:GLYCINE GLYCYLTRANSFERASE"/>
    <property type="match status" value="1"/>
</dbReference>
<dbReference type="EMBL" id="JAVREJ010000002">
    <property type="protein sequence ID" value="MDT0348696.1"/>
    <property type="molecule type" value="Genomic_DNA"/>
</dbReference>
<organism evidence="2 3">
    <name type="scientific">Pseudonocardia charpentierae</name>
    <dbReference type="NCBI Taxonomy" id="3075545"/>
    <lineage>
        <taxon>Bacteria</taxon>
        <taxon>Bacillati</taxon>
        <taxon>Actinomycetota</taxon>
        <taxon>Actinomycetes</taxon>
        <taxon>Pseudonocardiales</taxon>
        <taxon>Pseudonocardiaceae</taxon>
        <taxon>Pseudonocardia</taxon>
    </lineage>
</organism>
<gene>
    <name evidence="2" type="ORF">RM445_04075</name>
</gene>
<reference evidence="3" key="1">
    <citation type="submission" date="2023-07" db="EMBL/GenBank/DDBJ databases">
        <title>30 novel species of actinomycetes from the DSMZ collection.</title>
        <authorList>
            <person name="Nouioui I."/>
        </authorList>
    </citation>
    <scope>NUCLEOTIDE SEQUENCE [LARGE SCALE GENOMIC DNA]</scope>
    <source>
        <strain evidence="3">DSM 45834</strain>
    </source>
</reference>
<dbReference type="RefSeq" id="WP_311554627.1">
    <property type="nucleotide sequence ID" value="NZ_JAVREJ010000002.1"/>
</dbReference>
<name>A0ABU2N453_9PSEU</name>
<dbReference type="PANTHER" id="PTHR36174">
    <property type="entry name" value="LIPID II:GLYCINE GLYCYLTRANSFERASE"/>
    <property type="match status" value="1"/>
</dbReference>
<evidence type="ECO:0000313" key="2">
    <source>
        <dbReference type="EMBL" id="MDT0348696.1"/>
    </source>
</evidence>
<dbReference type="InterPro" id="IPR038740">
    <property type="entry name" value="BioF2-like_GNAT_dom"/>
</dbReference>
<dbReference type="InterPro" id="IPR016181">
    <property type="entry name" value="Acyl_CoA_acyltransferase"/>
</dbReference>
<keyword evidence="2" id="KW-0012">Acyltransferase</keyword>
<feature type="domain" description="BioF2-like acetyltransferase" evidence="1">
    <location>
        <begin position="159"/>
        <end position="286"/>
    </location>
</feature>
<dbReference type="Pfam" id="PF13480">
    <property type="entry name" value="Acetyltransf_6"/>
    <property type="match status" value="1"/>
</dbReference>
<dbReference type="InterPro" id="IPR050644">
    <property type="entry name" value="PG_Glycine_Bridge_Synth"/>
</dbReference>
<dbReference type="SUPFAM" id="SSF55729">
    <property type="entry name" value="Acyl-CoA N-acyltransferases (Nat)"/>
    <property type="match status" value="1"/>
</dbReference>
<dbReference type="Gene3D" id="3.40.630.30">
    <property type="match status" value="1"/>
</dbReference>
<protein>
    <submittedName>
        <fullName evidence="2">GNAT family N-acetyltransferase</fullName>
        <ecNumber evidence="2">2.3.1.-</ecNumber>
    </submittedName>
</protein>
<dbReference type="GO" id="GO:0016746">
    <property type="term" value="F:acyltransferase activity"/>
    <property type="evidence" value="ECO:0007669"/>
    <property type="project" value="UniProtKB-KW"/>
</dbReference>
<proteinExistence type="predicted"/>
<evidence type="ECO:0000313" key="3">
    <source>
        <dbReference type="Proteomes" id="UP001183202"/>
    </source>
</evidence>
<sequence>MNRADTAPAVTVVAADPVIDPRWRALATGPDAGLFTSPPWIAAVCGTYGFTAQSRIAVDAAGAPVGGVAWVTVDDARGRRLLSLPFSDRADPPVPDTATWDLLFDDLSAGETAPYTLRCLDHSPAASGARLDEVGAAAWHGTPLDTDLDELHRRIAGQSRRNIKASARAGVRVEVRDDLEAVRIMHGLHVRLRKNKYGLLAQPQEFFERIWQEFAPDGHCHTLLAIVDDEVIAAALFLEWNGVLYYKFGASLQEHLQVRPNDAIYWTGIQQGVERGLRLVDWGLSDLDQPGLVGFKRKWATDERRLLTLRSGTVERTPAQQEFGDALGGLTKLLTDEAVPDDVTARAGALLYRYFC</sequence>
<keyword evidence="3" id="KW-1185">Reference proteome</keyword>